<accession>C5NZ50</accession>
<name>C5NZ50_COCP7</name>
<proteinExistence type="predicted"/>
<sequence>MQFKSLAFLLLSATALASPEPAQKRDDLDEIPTYNRTSTSAINDITSAIPTDLSGLKSLSAYIPPPGIASVLATAIPSDVRESIQANPTAALEFNSALYSSLKAGQTPSWYEDLPDDVKSYLNRIARITGSDGPQATGAGEPAQTSDNFAPRATGAIAASVAGAAGLLGLAFAL</sequence>
<dbReference type="HOGENOM" id="CLU_094265_2_0_1"/>
<evidence type="ECO:0000256" key="1">
    <source>
        <dbReference type="SAM" id="SignalP"/>
    </source>
</evidence>
<reference evidence="2 3" key="1">
    <citation type="journal article" date="2009" name="Genome Res.">
        <title>Comparative genomic analyses of the human fungal pathogens Coccidioides and their relatives.</title>
        <authorList>
            <person name="Sharpton T.J."/>
            <person name="Stajich J.E."/>
            <person name="Rounsley S.D."/>
            <person name="Gardner M.J."/>
            <person name="Wortman J.R."/>
            <person name="Jordar V.S."/>
            <person name="Maiti R."/>
            <person name="Kodira C.D."/>
            <person name="Neafsey D.E."/>
            <person name="Zeng Q."/>
            <person name="Hung C.-Y."/>
            <person name="McMahan C."/>
            <person name="Muszewska A."/>
            <person name="Grynberg M."/>
            <person name="Mandel M.A."/>
            <person name="Kellner E.M."/>
            <person name="Barker B.M."/>
            <person name="Galgiani J.N."/>
            <person name="Orbach M.J."/>
            <person name="Kirkland T.N."/>
            <person name="Cole G.T."/>
            <person name="Henn M.R."/>
            <person name="Birren B.W."/>
            <person name="Taylor J.W."/>
        </authorList>
    </citation>
    <scope>NUCLEOTIDE SEQUENCE [LARGE SCALE GENOMIC DNA]</scope>
    <source>
        <strain evidence="3">C735</strain>
    </source>
</reference>
<keyword evidence="1" id="KW-0732">Signal</keyword>
<gene>
    <name evidence="2" type="ORF">CPC735_013510</name>
</gene>
<organism evidence="2 3">
    <name type="scientific">Coccidioides posadasii (strain C735)</name>
    <name type="common">Valley fever fungus</name>
    <dbReference type="NCBI Taxonomy" id="222929"/>
    <lineage>
        <taxon>Eukaryota</taxon>
        <taxon>Fungi</taxon>
        <taxon>Dikarya</taxon>
        <taxon>Ascomycota</taxon>
        <taxon>Pezizomycotina</taxon>
        <taxon>Eurotiomycetes</taxon>
        <taxon>Eurotiomycetidae</taxon>
        <taxon>Onygenales</taxon>
        <taxon>Onygenaceae</taxon>
        <taxon>Coccidioides</taxon>
    </lineage>
</organism>
<evidence type="ECO:0000313" key="2">
    <source>
        <dbReference type="EMBL" id="EER30033.1"/>
    </source>
</evidence>
<feature type="chain" id="PRO_5002954472" evidence="1">
    <location>
        <begin position="18"/>
        <end position="174"/>
    </location>
</feature>
<protein>
    <submittedName>
        <fullName evidence="2">Uncharacterized protein</fullName>
    </submittedName>
</protein>
<dbReference type="VEuPathDB" id="FungiDB:CPC735_013510"/>
<feature type="signal peptide" evidence="1">
    <location>
        <begin position="1"/>
        <end position="17"/>
    </location>
</feature>
<dbReference type="EMBL" id="ACFW01000001">
    <property type="protein sequence ID" value="EER30033.1"/>
    <property type="molecule type" value="Genomic_DNA"/>
</dbReference>
<evidence type="ECO:0000313" key="3">
    <source>
        <dbReference type="Proteomes" id="UP000009084"/>
    </source>
</evidence>
<dbReference type="Proteomes" id="UP000009084">
    <property type="component" value="Unassembled WGS sequence"/>
</dbReference>
<dbReference type="OrthoDB" id="5419608at2759"/>
<dbReference type="AlphaFoldDB" id="C5NZ50"/>
<comment type="caution">
    <text evidence="2">The sequence shown here is derived from an EMBL/GenBank/DDBJ whole genome shotgun (WGS) entry which is preliminary data.</text>
</comment>